<sequence>MQTACVVIILVAIVCMVIACIIAQRESDKAFHEILDVVKEQDNQIIQLTKDMRLAEAAIHHLNERTKK</sequence>
<organism evidence="2 3">
    <name type="scientific">Bifidobacterium cuniculi</name>
    <dbReference type="NCBI Taxonomy" id="1688"/>
    <lineage>
        <taxon>Bacteria</taxon>
        <taxon>Bacillati</taxon>
        <taxon>Actinomycetota</taxon>
        <taxon>Actinomycetes</taxon>
        <taxon>Bifidobacteriales</taxon>
        <taxon>Bifidobacteriaceae</taxon>
        <taxon>Bifidobacterium</taxon>
    </lineage>
</organism>
<name>A0A087B4Z8_9BIFI</name>
<comment type="caution">
    <text evidence="2">The sequence shown here is derived from an EMBL/GenBank/DDBJ whole genome shotgun (WGS) entry which is preliminary data.</text>
</comment>
<reference evidence="2 3" key="1">
    <citation type="submission" date="2014-03" db="EMBL/GenBank/DDBJ databases">
        <title>Genomics of Bifidobacteria.</title>
        <authorList>
            <person name="Ventura M."/>
            <person name="Milani C."/>
            <person name="Lugli G.A."/>
        </authorList>
    </citation>
    <scope>NUCLEOTIDE SEQUENCE [LARGE SCALE GENOMIC DNA]</scope>
    <source>
        <strain evidence="2 3">LMG 10738</strain>
    </source>
</reference>
<dbReference type="Proteomes" id="UP000029067">
    <property type="component" value="Unassembled WGS sequence"/>
</dbReference>
<dbReference type="STRING" id="1688.BCUN_0600"/>
<feature type="coiled-coil region" evidence="1">
    <location>
        <begin position="38"/>
        <end position="65"/>
    </location>
</feature>
<proteinExistence type="predicted"/>
<protein>
    <submittedName>
        <fullName evidence="2">Uncharacterized protein</fullName>
    </submittedName>
</protein>
<dbReference type="RefSeq" id="WP_033515340.1">
    <property type="nucleotide sequence ID" value="NZ_JGYV01000001.1"/>
</dbReference>
<evidence type="ECO:0000313" key="2">
    <source>
        <dbReference type="EMBL" id="KFI66098.1"/>
    </source>
</evidence>
<dbReference type="AlphaFoldDB" id="A0A087B4Z8"/>
<evidence type="ECO:0000313" key="3">
    <source>
        <dbReference type="Proteomes" id="UP000029067"/>
    </source>
</evidence>
<accession>A0A087B4Z8</accession>
<keyword evidence="1" id="KW-0175">Coiled coil</keyword>
<dbReference type="EMBL" id="JGYV01000001">
    <property type="protein sequence ID" value="KFI66098.1"/>
    <property type="molecule type" value="Genomic_DNA"/>
</dbReference>
<keyword evidence="3" id="KW-1185">Reference proteome</keyword>
<gene>
    <name evidence="2" type="ORF">BCUN_0600</name>
</gene>
<evidence type="ECO:0000256" key="1">
    <source>
        <dbReference type="SAM" id="Coils"/>
    </source>
</evidence>